<keyword evidence="2" id="KW-1185">Reference proteome</keyword>
<dbReference type="RefSeq" id="WP_345276577.1">
    <property type="nucleotide sequence ID" value="NZ_BAABJW010000002.1"/>
</dbReference>
<comment type="caution">
    <text evidence="1">The sequence shown here is derived from an EMBL/GenBank/DDBJ whole genome shotgun (WGS) entry which is preliminary data.</text>
</comment>
<evidence type="ECO:0000313" key="2">
    <source>
        <dbReference type="Proteomes" id="UP001501433"/>
    </source>
</evidence>
<sequence length="109" mass="13119">MKEYDKIFEFELKNNSNLKNKFKRYFNSYNITVAKDENNKILFEKKRSILDGWKLNILNWESKIKIDLTENDKVKINHKVISNGFGFITPIAFSPLFEKYLFNLEKFIN</sequence>
<evidence type="ECO:0000313" key="1">
    <source>
        <dbReference type="EMBL" id="GAA4810848.1"/>
    </source>
</evidence>
<reference evidence="2" key="1">
    <citation type="journal article" date="2019" name="Int. J. Syst. Evol. Microbiol.">
        <title>The Global Catalogue of Microorganisms (GCM) 10K type strain sequencing project: providing services to taxonomists for standard genome sequencing and annotation.</title>
        <authorList>
            <consortium name="The Broad Institute Genomics Platform"/>
            <consortium name="The Broad Institute Genome Sequencing Center for Infectious Disease"/>
            <person name="Wu L."/>
            <person name="Ma J."/>
        </authorList>
    </citation>
    <scope>NUCLEOTIDE SEQUENCE [LARGE SCALE GENOMIC DNA]</scope>
    <source>
        <strain evidence="2">JCM 18325</strain>
    </source>
</reference>
<name>A0ABP9CGM5_9FLAO</name>
<organism evidence="1 2">
    <name type="scientific">Litoribaculum gwangyangense</name>
    <dbReference type="NCBI Taxonomy" id="1130722"/>
    <lineage>
        <taxon>Bacteria</taxon>
        <taxon>Pseudomonadati</taxon>
        <taxon>Bacteroidota</taxon>
        <taxon>Flavobacteriia</taxon>
        <taxon>Flavobacteriales</taxon>
        <taxon>Flavobacteriaceae</taxon>
        <taxon>Litoribaculum</taxon>
    </lineage>
</organism>
<protein>
    <submittedName>
        <fullName evidence="1">Uncharacterized protein</fullName>
    </submittedName>
</protein>
<gene>
    <name evidence="1" type="ORF">GCM10023330_17520</name>
</gene>
<dbReference type="Proteomes" id="UP001501433">
    <property type="component" value="Unassembled WGS sequence"/>
</dbReference>
<accession>A0ABP9CGM5</accession>
<proteinExistence type="predicted"/>
<dbReference type="EMBL" id="BAABJW010000002">
    <property type="protein sequence ID" value="GAA4810848.1"/>
    <property type="molecule type" value="Genomic_DNA"/>
</dbReference>